<dbReference type="HOGENOM" id="CLU_1214655_0_0_1"/>
<accession>T0M0R0</accession>
<name>T0M0R0_COLGC</name>
<reference evidence="2" key="1">
    <citation type="journal article" date="2013" name="Mol. Plant Microbe Interact.">
        <title>Global aspects of pacC regulation of pathogenicity genes in Colletotrichum gloeosporioides as revealed by transcriptome analysis.</title>
        <authorList>
            <person name="Alkan N."/>
            <person name="Meng X."/>
            <person name="Friedlander G."/>
            <person name="Reuveni E."/>
            <person name="Sukno S."/>
            <person name="Sherman A."/>
            <person name="Thon M."/>
            <person name="Fluhr R."/>
            <person name="Prusky D."/>
        </authorList>
    </citation>
    <scope>NUCLEOTIDE SEQUENCE [LARGE SCALE GENOMIC DNA]</scope>
    <source>
        <strain evidence="2">Cg-14</strain>
    </source>
</reference>
<dbReference type="Proteomes" id="UP000015530">
    <property type="component" value="Unassembled WGS sequence"/>
</dbReference>
<sequence length="228" mass="25422">MAKVREHLLERAEGVILWVVMVLRELSAVAKSAIRCTPADIENVLAQIPPSLEDLYQDMLFKIVDKSSESNLLAGYVFSWLIFADKTLKVCEIRDALAMFGWSKASPHEDNYLNSHRLIQIGTNWERVKWALNEACGGLVEIVPNEKPAISKLLNEQTVGPDDFVQIIHQTAKDFIVVNGSSLSRSINNGQGLDDVLAACYHYLELAFNEMHGNSANKSLGHFIDGLQ</sequence>
<dbReference type="OrthoDB" id="5243026at2759"/>
<dbReference type="AlphaFoldDB" id="T0M0R0"/>
<dbReference type="PANTHER" id="PTHR10039">
    <property type="entry name" value="AMELOGENIN"/>
    <property type="match status" value="1"/>
</dbReference>
<dbReference type="EMBL" id="AMYD01001153">
    <property type="protein sequence ID" value="EQB54400.1"/>
    <property type="molecule type" value="Genomic_DNA"/>
</dbReference>
<proteinExistence type="predicted"/>
<evidence type="ECO:0000313" key="1">
    <source>
        <dbReference type="EMBL" id="EQB54400.1"/>
    </source>
</evidence>
<gene>
    <name evidence="1" type="ORF">CGLO_05777</name>
</gene>
<protein>
    <submittedName>
        <fullName evidence="1">Uncharacterized protein</fullName>
    </submittedName>
</protein>
<organism evidence="1 2">
    <name type="scientific">Colletotrichum gloeosporioides (strain Cg-14)</name>
    <name type="common">Anthracnose fungus</name>
    <name type="synonym">Glomerella cingulata</name>
    <dbReference type="NCBI Taxonomy" id="1237896"/>
    <lineage>
        <taxon>Eukaryota</taxon>
        <taxon>Fungi</taxon>
        <taxon>Dikarya</taxon>
        <taxon>Ascomycota</taxon>
        <taxon>Pezizomycotina</taxon>
        <taxon>Sordariomycetes</taxon>
        <taxon>Hypocreomycetidae</taxon>
        <taxon>Glomerellales</taxon>
        <taxon>Glomerellaceae</taxon>
        <taxon>Colletotrichum</taxon>
        <taxon>Colletotrichum gloeosporioides species complex</taxon>
    </lineage>
</organism>
<comment type="caution">
    <text evidence="1">The sequence shown here is derived from an EMBL/GenBank/DDBJ whole genome shotgun (WGS) entry which is preliminary data.</text>
</comment>
<evidence type="ECO:0000313" key="2">
    <source>
        <dbReference type="Proteomes" id="UP000015530"/>
    </source>
</evidence>